<dbReference type="KEGG" id="char:105897790"/>
<organism evidence="14 16">
    <name type="scientific">Clupea harengus</name>
    <name type="common">Atlantic herring</name>
    <dbReference type="NCBI Taxonomy" id="7950"/>
    <lineage>
        <taxon>Eukaryota</taxon>
        <taxon>Metazoa</taxon>
        <taxon>Chordata</taxon>
        <taxon>Craniata</taxon>
        <taxon>Vertebrata</taxon>
        <taxon>Euteleostomi</taxon>
        <taxon>Actinopterygii</taxon>
        <taxon>Neopterygii</taxon>
        <taxon>Teleostei</taxon>
        <taxon>Clupei</taxon>
        <taxon>Clupeiformes</taxon>
        <taxon>Clupeoidei</taxon>
        <taxon>Clupeidae</taxon>
        <taxon>Clupea</taxon>
    </lineage>
</organism>
<dbReference type="FunFam" id="1.20.58.60:FF:000157">
    <property type="entry name" value="Nesprin-1 isoform 1"/>
    <property type="match status" value="1"/>
</dbReference>
<dbReference type="PANTHER" id="PTHR14514">
    <property type="entry name" value="PKA ANCHORING PROTEIN"/>
    <property type="match status" value="1"/>
</dbReference>
<keyword evidence="6 9" id="KW-0472">Membrane</keyword>
<feature type="domain" description="KASH" evidence="13">
    <location>
        <begin position="6147"/>
        <end position="6206"/>
    </location>
</feature>
<feature type="coiled-coil region" evidence="10">
    <location>
        <begin position="4110"/>
        <end position="4161"/>
    </location>
</feature>
<dbReference type="InterPro" id="IPR018159">
    <property type="entry name" value="Spectrin/alpha-actinin"/>
</dbReference>
<dbReference type="RefSeq" id="XP_031437261.1">
    <property type="nucleotide sequence ID" value="XM_031581401.2"/>
</dbReference>
<feature type="region of interest" description="Disordered" evidence="11">
    <location>
        <begin position="1592"/>
        <end position="1672"/>
    </location>
</feature>
<feature type="region of interest" description="Disordered" evidence="11">
    <location>
        <begin position="3879"/>
        <end position="3902"/>
    </location>
</feature>
<feature type="region of interest" description="Disordered" evidence="11">
    <location>
        <begin position="1988"/>
        <end position="2025"/>
    </location>
</feature>
<keyword evidence="2" id="KW-0597">Phosphoprotein</keyword>
<evidence type="ECO:0000256" key="7">
    <source>
        <dbReference type="ARBA" id="ARBA00023242"/>
    </source>
</evidence>
<feature type="transmembrane region" description="Helical" evidence="12">
    <location>
        <begin position="6156"/>
        <end position="6176"/>
    </location>
</feature>
<feature type="compositionally biased region" description="Basic and acidic residues" evidence="11">
    <location>
        <begin position="915"/>
        <end position="941"/>
    </location>
</feature>
<dbReference type="SUPFAM" id="SSF46966">
    <property type="entry name" value="Spectrin repeat"/>
    <property type="match status" value="13"/>
</dbReference>
<dbReference type="InterPro" id="IPR002017">
    <property type="entry name" value="Spectrin_repeat"/>
</dbReference>
<feature type="region of interest" description="Disordered" evidence="11">
    <location>
        <begin position="1681"/>
        <end position="1700"/>
    </location>
</feature>
<evidence type="ECO:0000256" key="12">
    <source>
        <dbReference type="SAM" id="Phobius"/>
    </source>
</evidence>
<comment type="similarity">
    <text evidence="1">Belongs to the nesprin family.</text>
</comment>
<dbReference type="PROSITE" id="PS51049">
    <property type="entry name" value="KASH"/>
    <property type="match status" value="1"/>
</dbReference>
<accession>A0A6P8GIN4</accession>
<keyword evidence="5 12" id="KW-1133">Transmembrane helix</keyword>
<feature type="region of interest" description="Disordered" evidence="11">
    <location>
        <begin position="5797"/>
        <end position="5816"/>
    </location>
</feature>
<evidence type="ECO:0000313" key="15">
    <source>
        <dbReference type="RefSeq" id="XP_031437260.1"/>
    </source>
</evidence>
<feature type="region of interest" description="Disordered" evidence="11">
    <location>
        <begin position="5722"/>
        <end position="5751"/>
    </location>
</feature>
<feature type="coiled-coil region" evidence="10">
    <location>
        <begin position="5048"/>
        <end position="5075"/>
    </location>
</feature>
<dbReference type="PANTHER" id="PTHR14514:SF4">
    <property type="entry name" value="NESPRIN-2"/>
    <property type="match status" value="1"/>
</dbReference>
<dbReference type="InterPro" id="IPR012315">
    <property type="entry name" value="KASH"/>
</dbReference>
<feature type="compositionally biased region" description="Low complexity" evidence="11">
    <location>
        <begin position="5804"/>
        <end position="5816"/>
    </location>
</feature>
<dbReference type="InterPro" id="IPR056887">
    <property type="entry name" value="SYNE1/2_dom"/>
</dbReference>
<feature type="compositionally biased region" description="Polar residues" evidence="11">
    <location>
        <begin position="1825"/>
        <end position="1843"/>
    </location>
</feature>
<dbReference type="GO" id="GO:0005640">
    <property type="term" value="C:nuclear outer membrane"/>
    <property type="evidence" value="ECO:0007669"/>
    <property type="project" value="UniProtKB-SubCell"/>
</dbReference>
<dbReference type="Proteomes" id="UP000515152">
    <property type="component" value="Chromosome 15"/>
</dbReference>
<evidence type="ECO:0000256" key="4">
    <source>
        <dbReference type="ARBA" id="ARBA00022737"/>
    </source>
</evidence>
<protein>
    <submittedName>
        <fullName evidence="15 16">Nesprin-2 isoform X1</fullName>
    </submittedName>
</protein>
<evidence type="ECO:0000256" key="8">
    <source>
        <dbReference type="ARBA" id="ARBA00046312"/>
    </source>
</evidence>
<keyword evidence="3 9" id="KW-0812">Transmembrane</keyword>
<dbReference type="FunFam" id="1.20.58.60:FF:000126">
    <property type="entry name" value="Spectrin repeat containing, nuclear envelope 1a"/>
    <property type="match status" value="1"/>
</dbReference>
<evidence type="ECO:0000256" key="6">
    <source>
        <dbReference type="ARBA" id="ARBA00023136"/>
    </source>
</evidence>
<dbReference type="SMART" id="SM00150">
    <property type="entry name" value="SPEC"/>
    <property type="match status" value="13"/>
</dbReference>
<feature type="compositionally biased region" description="Basic and acidic residues" evidence="11">
    <location>
        <begin position="1993"/>
        <end position="2004"/>
    </location>
</feature>
<feature type="coiled-coil region" evidence="10">
    <location>
        <begin position="4513"/>
        <end position="4540"/>
    </location>
</feature>
<evidence type="ECO:0000256" key="9">
    <source>
        <dbReference type="PROSITE-ProRule" id="PRU00385"/>
    </source>
</evidence>
<feature type="compositionally biased region" description="Basic and acidic residues" evidence="11">
    <location>
        <begin position="1807"/>
        <end position="1824"/>
    </location>
</feature>
<feature type="region of interest" description="Disordered" evidence="11">
    <location>
        <begin position="1"/>
        <end position="23"/>
    </location>
</feature>
<feature type="topological domain" description="Cytoplasmic" evidence="9">
    <location>
        <begin position="1"/>
        <end position="6155"/>
    </location>
</feature>
<dbReference type="RefSeq" id="XP_031437260.1">
    <property type="nucleotide sequence ID" value="XM_031581400.1"/>
</dbReference>
<feature type="topological domain" description="Perinuclear space" evidence="9">
    <location>
        <begin position="6177"/>
        <end position="6206"/>
    </location>
</feature>
<feature type="region of interest" description="Disordered" evidence="11">
    <location>
        <begin position="5674"/>
        <end position="5707"/>
    </location>
</feature>
<proteinExistence type="inferred from homology"/>
<sequence>METLQVFQRSADPPTAAKQEEGLSAQEVQIRYGTAHSAFHLQLQRNSQRLSAQLPQGPATLHVLHTLLQDLQALRRETEALWFEFELQFSQCGPQMEEVEQSSLRRERTELIQQWRAQQICLQARVKTLQTAVTLMEPADIQIAFITNRLDYITQNPLNITEFTITDSGTLREDLKLLDENIQTELDRLAGLDWSDSAPMDPSTEPGLEPVRSAIQQAAQSCRARLDQQRKRLRRTDSALAELERFLGSLQQAGSDLSHLLSASSAMQEDSSMLTPIQRRAQEAIAEAPRIDTILGDAGLKVTLDGALASGLEVARALGRRVEEAQARVSQPQRGHERGGQREEQRDGEKERELSHRRRALQDTLKEMKGGAERLGLKEPTLPALQQRLRTFTDMESKMAALHTELQCVQEASAQTTGEDSDPGALQTQWEQTQLAVKERCEQCQSVMDLLKKFQGCRSRLCLILQQAEQTIGEQASYMGKDNLQRLFNRVTGTKEELSGLGDGVEEIRSVCRQLQHQLRGIPDCADAPFENEADSIMDRWLDVMERTDCYLDNLRVGLALWDKLLLLGEEVESWTSRKLASFTQQTQPFQSEGEVYSMQEEIKSQEESVEHFHRRSCEIQGLLLSQEPPLELQVMESQLRKRMQQVKELFCMNTDVFKELMAAKGQVSAKMAACKSALQSIHDTLRSLGTTEGQPLLKKIQELSGELDTQARQVDCLQQELGLMSSMTSSQTLQTLATDGTRLQESVCAARELLKHRRVQVEVTPRLQEEHRELQEWLKATERWAESHDGLAGLQVEMSRQSARVEAFRALVASVQGEGLDNGSLPEDCRKVLERHDCLQTRLQSSPQAQEPLPGEKRDLQTPAEETQAQESLSGEKRDLQTWTEEAQAQESLSGEKRDLQTWTEEAQAQESLSGEKRDLQTPAEEKQAQESLSGEKRDLQTPAEEAQAWIGELRQRVEALGTGTQGSQAQIEERLQQAKAVLAQRQEGDSRIEELRAQAQRLAQQEGLGKGQSTDVQHLVQDALAQWVTLQQDTEQLSRLLQGVVERASSYHYQRQQACLRLEELQTQAAATPRLFPWPGGVQRQQAAEKARALLGRTKVLGPALSALRAQRKELVRLTQDPSWTEPSWAVLEDGAPDLIRELNELCAMLENSIQKEKSCHDLLQQCEGGLASLPQTRLQATDAQSQRALTKAPMVLQQAIEKVDRDLREATALSSSLTESLSAEGQAALTEQLHALQDLRAALERPTQDMLANREELQDASKNQKFLEQTSSLQGELQGLNAALEQELKAGEKHDGVSQLKKHWVNLKALEAQQQDLVLHLEKLQDSVRSEGAERLPSEDVVSALGTLTKQSVSLSVSFSESLRVCKERTALSVRESTQALRLWRQSQSQSQSQSQQRPETAQSIEMALEEGKVLRRNLQGALSQTDFLNSSLGQELMKSLERAGTDALTDSATQLSDLFQSLQLTKNPVESTSQSLSTKTPPKVSVRLTPGQKSIRGNSAPAKKMDRDAQHIDVSFELDTTLRSGCISKMTLEPRGHMEETSSPPKPVFTIVLDTDLARLSHSQPDISISGSEQAVPIHPDAVTTQCREGADVPESSKHQEARGKHPLESTAGQEPELSQKAKPPSPRKVATITLDAELSPNDTASTERSAKQPKPEQSDYISSHEGFSPDEIQCTKQEHSTVAPNEESAQDERAMQNNESLSLLGQHTKSKTKKVFTIVLDADVSKGDSMDSQVRETQKKGSSDILICPSENSSRDPQKHPATLGLPEHIWASAANSDGDGSPESRCSGVGHVKMRPSENVQSRDVELEHLKHLSKPQDRQQSVTSLTSLEVTHSSSRPLKAAQMPLESRESEPVYTTHTIDVSSQQEKALGQSKSIGINLTVTKVKHRGKNVDNVKSENVDAKGTGFRESKPDAPGQGPSVNVKVASVSVSHQPNASSTIDVKDTVDLQTSSSELTQMGTLQKEKPDSQRQIHTQLPEEISAVTSKAEMHSPEDKDTNLPEIISVPEDETRATKQRRAPTKDLVAGDGAVGSTAVKLPEGQEHGANPFDILSDAEPLVEAHHLLGDEPLEAISCTHTVAEPETRLGRMVHRVLDCRYQPAQLNPQIMALQLQEAESCRQSVLQQVATLSRQDAHRDQQSEATQRMEGRWSAALLDASATVQVKEAQHLQITQYHQQTEALRATLQRFTAELEMLSLDNLGSTSIQAEKLQTFLKCMDQEKGKIGELLQTCCQVSAHLSEADGPVALLAQVEGLQEGWQILQGTADRTLRHANACTTEASAVLQGAKELLCKLENVQTSMASLQSSTSLSDCQMAIQLTVTASELNTVKEQCFNLLGIFEAFNRSFLGKKEKHEMEEAMLHLKAQLDHTQEQVYSKTTPVSDPSVAKLIEVIEDFLPWAKHVEQQIEARRKVALFCEHAHHQPTNMKRLQSEVSARHTKVMSVVEEQKALLSGLKEGDVSVMLSLLEDLEDTYQVISEKVTHAVEDFDQALQSRDKMWGQISNVNTWLMAHIEKESSRTKDSKLKASVADLKVGLQWHSATLKEAERQAAVIDTLLEQSVIIIPDLSIGESHHLIDRLSILQAEVSGVASCERAACWELEELLHAQQATAEELATIQKSLKQISMDLERQRFPVTSDSLSAIEPLRHMLVEHQCQAQELQHCQESQRKGLLQTIHTLQAKARMLDIQAREHEKYLGYRKRMEDSREAVKRRIPLMSDRTVDWRERLQVCRALLVELPLVKQQGQQAADQLEAISGDVYPSQLTSERQKIHRTVENLATWELTIHNELCSLERKLLEGLEYPADLTAIANVFHKARQELQRAVCLDPNERAIVAELQKCSLLQRRLESGLRVLEALEHRKAAEAEALRELSHYGKKISRDCNIRMDNLSQAWEALKDYRWAVQGAVRFLDDAEPRLLLDLSGTRDCQEEMRATHQTVAALRDSFKAQVDRLGNLVPKQTCFSTVETQQLHIQILSLLLVREAMLEAQGQLRMEALKRYVEEQSIHKKQHLEIHEVFQSFESRLNECLLQKATSFKECFEQQEKAKAMQEEVWCLAGRLERLRGGCLALGCGVPVEQGLALLWRRWAGLKRRVGVLRAHLVQKDQEWKDAAQSMERSRLALGRLSGELPDPAAVRCSLEDLQAVLTLSEHQQEGLDHEQKALASSQALVVRLLGPPSQRDPGEPIQICEELQNLQSHCRSLREQCMLVRRTALTEIQKRGRDLEEIGGVRQRVASLLTLLNAHRDAPHVQEAKEELSTQRAKLQVVVEGVKKRYLEVPQDIQVPLEEVTLSLKEVEEKLAVASQQTSSPQHRLSDQVREVTVGLGKVQVLLQQSSSSVTEAEGTLKRVWDNLDQWHSRLAVLESEVQEVAMEAPEKAHALMDELTDPLQLYQIVAKQAEQRTTFLGKIPACLQEHEDLLISAAHWEDEAKAWLNTPRTYTSARCLHDHAVSLQMVLDDSERIRAALDAFVPVMQEISPVCDTDSMQERLRKTLQHVSHMQQSVLEPLAQLQHLSEEVDAMEAEVKTMEKNITKINAILSSIDAENAPREEQLRYCHVILENIRSMKRTLTEIEHYRTDLGLPSGAEDTLVVFQRNQNLQQPMQELEERTQEQSTMLEEALGMSLEPSHDHIALKAEAAWFHPALPALSSEDPDETFRDDQGFETTSPTVAMATVTQDSTPRASQLVSKETASVMGPSEDITKEMVSLSSKAPMTSVKTCDNTERERAADIGGDLKAIKLISEANGEASTEPGSVFKEPEPVLKDWDFKDFLSVTKEPGSEIMESKSVTMECPSIIDNAEEVTKDSASTAKELASVTKQPDSVLSSPVSLAPGGKLMAKTSVTEPQMKSSVVGGVPQGVPTESQSARLLHGQNISASSEATERIAEPPETYPTGLTHPDIRTREPEEVSSLGLQHGLKEPADLSQEAVSSTDSRVNVKMMVPIQQKASARPQTAADSIPAQPEEGAAAKGELVLLLSSLSGKQVLESPVFMLQEVVTEQTDPSRVAADHPSLQSSSGRELTSLIGRTGAAGSDVELQACAEALLRNLSTLLQLGSQRLQRSQDTKLCSRSQLQPLLSRHKKFFQDVGRHWAVLQCMSQRLPPGALQSLAELEEQVGALQRQAVDQGSQMHRNLQEWTQWEEASGRLARLLDELDELETSMASEGPHLEPEGQLQERAAAHQQLWQLLEESRPELGLVLDQCRVLGNRGCYPLGATTTVPGSGLELRWASVHRRLQMEETHSEQIRKHWDRFQRDVQALEEWLARAKDQLQAWGCRPDSEPQELSWTQLTQLMGLSQQAEVRCAQWASARDVGTQLLQLMDSEAPHLQERLAQLEQSWADVTSALPALQSWVKQILPALPPCELLSHLSAWLSNMEKRLEEEEEEEEEGEKSHKAVDAAGHSSRLKCCQDGKAEMSSHQACMDHLSQLVEEAGHVKNEADRAERTHLAEQVGALHLRWLLVQAKADHQSRQAEDLLQVCSQREGRLRRLRTWVSVQRERLSGYETPDSCFHIEMALKELEDIEERLKLKSTEVLELKAIRLSEDQEHPSDQAFYAQVDDVLQDHAVLTQQVDTIRPFLQQVRDQWVGFERELAEATLVTTRTQYSLGQQRTPCLYLQESSNHMDQMQALQEQVEKGMELWSSVDGTLLSLSKRVSPGAARLLTERVETQRARWVSAVEATREECQRSQAQLQLWREYGRLTGVCSSRLTQLWEQYRGPAGQTPADGAGDPAEHIQASLESIRDVELGMEGLQGSVGDVLEAAKLLIGQIKPQGAALIQSETRLLSRDIVHLGQALIMRREHLQEDLDQYQNFSSSLESLELHLRGFESGLLRPNSNLDDMKRGLLELSGLAPDLGALNELSLGLRLSETAEGRLRALNGQWLQVFTQATDRYRELYGTQLSTLSFERRCEDWFALLEKMESDLATGVSPTQPAIREQLTLHQKLKVEMFAGQQLLQSVVSEALQLLESGPSGDSGSVVGDFVFRLTENQERWQETLQLAQRRSTLLQGLMGRWRLLSSGQRRLWRLLSDLETLLPPAGLAACSLHQLRDVIHDFERAQEELQAYRGRYAQVMEAGRELVSRLDGQNQSQSRTQCHVQEDLDTLRKSWEDTQRLLGVRKALAESVILTWKRCEAGLADGAQKLEEIKARLEQPLPENLEELRKEETLSKGHQEALEVWGGRLRELATMKTDASQYVLPGDTALLQAQLDQLSGHWEELCLKVSLRKQEIGDRLHAWVIFNEKNKELCEWLVQMQGKVSHSGMNLSIEEMVEKLKKDCMEEINLFSDNKSHLKQLGEQLLSASDKTKEAEIHGTLRDVNARWQDLFDHIEARVKKLKETLVTVQQLDGSMNGLRTWLSHVENQLAQPVLYSACRREEIQRRLAEQQELQWDIEQHTDSVTSVLNLCDTLLRNEDACESSGGDDDDDGDSIQQTTRSLDQRWRNICSLSLERRLRIEETWRLWCKFKDDYSRFENWLKEAEHVAASPNSSDVLYADAKEELKSFEGFQREVHERLPQLEVINHQYRQLARENRTDSASQLKAMVRMSNQRWDALQRRTAAILRRLRYFTAQREEFEGTREGLLVWLTELDLQLTNVEHFSESDIHEKLKRLNGFQKEITLNTDRIDALIVFGEALIQCSCPPDAAHIEDELVELHTYCQEVFRRAARFHQRLTNPHPELKEEPELQQASAGPVPGQDASSVGEPSSARPPVCLVAPLLERSGRETPVSVDSIPLEWDHTGDVGGSSTHEEDKEGTYYSTLSDVDVTESAEAFIRATAPSLGETSGPGRSLAEAQIWHSQDSQLDLTDSTSHTPTQTSTPYKQGYVRLMSACSGSIKSVKRVSLILDDEEQQEEQGLTGLTTADKQSGVIERWELLQAQAMSEELHSQRDTQQMTSDLSDITAWLGQVTPELQRLQKPEPDATIQAMEAKVRQLKEMQKTFARYKAMMLSLNLGGQQQGESPGRLQEALRSMNQGWTDACAYLEDWESSLRMTLMRCQEFHETLHALLLWLAHAESRRYTVNIHDESTPLAVLHDHKATLKGLEEELLVRQKQVGSLQELTAQLLPEADGEDSIEAREKLHVIGNKLRLLLRQVGQDLGTLQKRQDSAEPLLQSRQLARLPGSKEPTDEAGSRRSSADGRAEKRDPSPQRSFFQRVLRAAFPLHLLFLLLLVMACLVPLSEDDYSCTLANNFARSFYPMLRYTNGPPPT</sequence>
<feature type="compositionally biased region" description="Basic and acidic residues" evidence="11">
    <location>
        <begin position="1732"/>
        <end position="1747"/>
    </location>
</feature>
<dbReference type="Pfam" id="PF00435">
    <property type="entry name" value="Spectrin"/>
    <property type="match status" value="2"/>
</dbReference>
<feature type="region of interest" description="Disordered" evidence="11">
    <location>
        <begin position="843"/>
        <end position="945"/>
    </location>
</feature>
<evidence type="ECO:0000256" key="11">
    <source>
        <dbReference type="SAM" id="MobiDB-lite"/>
    </source>
</evidence>
<feature type="compositionally biased region" description="Polar residues" evidence="11">
    <location>
        <begin position="882"/>
        <end position="894"/>
    </location>
</feature>
<feature type="region of interest" description="Disordered" evidence="11">
    <location>
        <begin position="6101"/>
        <end position="6145"/>
    </location>
</feature>
<feature type="region of interest" description="Disordered" evidence="11">
    <location>
        <begin position="1470"/>
        <end position="1511"/>
    </location>
</feature>
<evidence type="ECO:0000256" key="2">
    <source>
        <dbReference type="ARBA" id="ARBA00022553"/>
    </source>
</evidence>
<feature type="compositionally biased region" description="Polar residues" evidence="11">
    <location>
        <begin position="1470"/>
        <end position="1484"/>
    </location>
</feature>
<evidence type="ECO:0000313" key="14">
    <source>
        <dbReference type="Proteomes" id="UP000515152"/>
    </source>
</evidence>
<dbReference type="GeneTree" id="ENSGT00940000154656"/>
<evidence type="ECO:0000256" key="3">
    <source>
        <dbReference type="ARBA" id="ARBA00022692"/>
    </source>
</evidence>
<gene>
    <name evidence="15 16" type="primary">LOC105897790</name>
</gene>
<dbReference type="Gene3D" id="1.20.58.60">
    <property type="match status" value="9"/>
</dbReference>
<reference evidence="15 16" key="1">
    <citation type="submission" date="2025-04" db="UniProtKB">
        <authorList>
            <consortium name="RefSeq"/>
        </authorList>
    </citation>
    <scope>IDENTIFICATION</scope>
</reference>
<keyword evidence="10" id="KW-0175">Coiled coil</keyword>
<feature type="compositionally biased region" description="Basic and acidic residues" evidence="11">
    <location>
        <begin position="6122"/>
        <end position="6144"/>
    </location>
</feature>
<evidence type="ECO:0000313" key="16">
    <source>
        <dbReference type="RefSeq" id="XP_031437261.1"/>
    </source>
</evidence>
<name>A0A6P8GIN4_CLUHA</name>
<evidence type="ECO:0000256" key="1">
    <source>
        <dbReference type="ARBA" id="ARBA00008619"/>
    </source>
</evidence>
<evidence type="ECO:0000256" key="10">
    <source>
        <dbReference type="SAM" id="Coils"/>
    </source>
</evidence>
<comment type="subcellular location">
    <subcellularLocation>
        <location evidence="8">Nucleus outer membrane</location>
        <topology evidence="8">Single-pass type IV membrane protein</topology>
    </subcellularLocation>
</comment>
<keyword evidence="4" id="KW-0677">Repeat</keyword>
<feature type="region of interest" description="Disordered" evidence="11">
    <location>
        <begin position="1732"/>
        <end position="1859"/>
    </location>
</feature>
<evidence type="ECO:0000256" key="5">
    <source>
        <dbReference type="ARBA" id="ARBA00022989"/>
    </source>
</evidence>
<dbReference type="CDD" id="cd00176">
    <property type="entry name" value="SPEC"/>
    <property type="match status" value="3"/>
</dbReference>
<dbReference type="Pfam" id="PF10541">
    <property type="entry name" value="KASH"/>
    <property type="match status" value="1"/>
</dbReference>
<dbReference type="OrthoDB" id="18853at2759"/>
<keyword evidence="14" id="KW-1185">Reference proteome</keyword>
<feature type="coiled-coil region" evidence="10">
    <location>
        <begin position="3513"/>
        <end position="3540"/>
    </location>
</feature>
<feature type="region of interest" description="Disordered" evidence="11">
    <location>
        <begin position="324"/>
        <end position="360"/>
    </location>
</feature>
<feature type="compositionally biased region" description="Basic and acidic residues" evidence="11">
    <location>
        <begin position="334"/>
        <end position="360"/>
    </location>
</feature>
<dbReference type="Pfam" id="PF25035">
    <property type="entry name" value="SYNE1"/>
    <property type="match status" value="1"/>
</dbReference>
<feature type="compositionally biased region" description="Basic and acidic residues" evidence="11">
    <location>
        <begin position="1653"/>
        <end position="1662"/>
    </location>
</feature>
<feature type="region of interest" description="Disordered" evidence="11">
    <location>
        <begin position="4380"/>
        <end position="4401"/>
    </location>
</feature>
<feature type="compositionally biased region" description="Polar residues" evidence="11">
    <location>
        <begin position="902"/>
        <end position="914"/>
    </location>
</feature>
<dbReference type="SMART" id="SM01249">
    <property type="entry name" value="KASH"/>
    <property type="match status" value="1"/>
</dbReference>
<evidence type="ECO:0000259" key="13">
    <source>
        <dbReference type="PROSITE" id="PS51049"/>
    </source>
</evidence>
<keyword evidence="7" id="KW-0539">Nucleus</keyword>
<feature type="compositionally biased region" description="Polar residues" evidence="11">
    <location>
        <begin position="865"/>
        <end position="874"/>
    </location>
</feature>
<dbReference type="GeneID" id="105897790"/>
<feature type="compositionally biased region" description="Basic and acidic residues" evidence="11">
    <location>
        <begin position="1593"/>
        <end position="1612"/>
    </location>
</feature>